<evidence type="ECO:0000313" key="2">
    <source>
        <dbReference type="Proteomes" id="UP001163223"/>
    </source>
</evidence>
<protein>
    <submittedName>
        <fullName evidence="1">Uncharacterized protein</fullName>
    </submittedName>
</protein>
<proteinExistence type="predicted"/>
<name>A0ACD4NU48_9HYPH</name>
<organism evidence="1 2">
    <name type="scientific">Antarcticirhabdus aurantiaca</name>
    <dbReference type="NCBI Taxonomy" id="2606717"/>
    <lineage>
        <taxon>Bacteria</taxon>
        <taxon>Pseudomonadati</taxon>
        <taxon>Pseudomonadota</taxon>
        <taxon>Alphaproteobacteria</taxon>
        <taxon>Hyphomicrobiales</taxon>
        <taxon>Aurantimonadaceae</taxon>
        <taxon>Antarcticirhabdus</taxon>
    </lineage>
</organism>
<keyword evidence="2" id="KW-1185">Reference proteome</keyword>
<dbReference type="EMBL" id="CP113520">
    <property type="protein sequence ID" value="WAJ30303.1"/>
    <property type="molecule type" value="Genomic_DNA"/>
</dbReference>
<sequence>MLDIRKRHTLARERLLAEAIKELAAELRLVDVIDFVAFVRLEHFGNIADIVHSSSELYFKPGVLRFADSAEVDLAWNSKPIVALALQFRHGGVEAHFRLELASASAAVDITYMSFDVVDGDPEANTQAFAAAIKDSRILDEDD</sequence>
<accession>A0ACD4NU48</accession>
<evidence type="ECO:0000313" key="1">
    <source>
        <dbReference type="EMBL" id="WAJ30303.1"/>
    </source>
</evidence>
<reference evidence="1" key="1">
    <citation type="submission" date="2022-11" db="EMBL/GenBank/DDBJ databases">
        <title>beta-Carotene-producing bacterium, Jeongeuplla avenae sp. nov., alleviates the salt stress of Arabidopsis seedlings.</title>
        <authorList>
            <person name="Jiang L."/>
            <person name="Lee J."/>
        </authorList>
    </citation>
    <scope>NUCLEOTIDE SEQUENCE</scope>
    <source>
        <strain evidence="1">DY_R2A_6</strain>
    </source>
</reference>
<dbReference type="Proteomes" id="UP001163223">
    <property type="component" value="Chromosome"/>
</dbReference>
<gene>
    <name evidence="1" type="ORF">OXU80_08900</name>
</gene>